<feature type="transmembrane region" description="Helical" evidence="6">
    <location>
        <begin position="218"/>
        <end position="239"/>
    </location>
</feature>
<accession>A0A4R6LME6</accession>
<dbReference type="Proteomes" id="UP000295064">
    <property type="component" value="Unassembled WGS sequence"/>
</dbReference>
<dbReference type="PANTHER" id="PTHR32196">
    <property type="entry name" value="ABC TRANSPORTER PERMEASE PROTEIN YPHD-RELATED-RELATED"/>
    <property type="match status" value="1"/>
</dbReference>
<evidence type="ECO:0000256" key="4">
    <source>
        <dbReference type="ARBA" id="ARBA00022989"/>
    </source>
</evidence>
<feature type="transmembrane region" description="Helical" evidence="6">
    <location>
        <begin position="49"/>
        <end position="69"/>
    </location>
</feature>
<evidence type="ECO:0000313" key="7">
    <source>
        <dbReference type="EMBL" id="TDO86097.1"/>
    </source>
</evidence>
<reference evidence="7 8" key="1">
    <citation type="submission" date="2019-03" db="EMBL/GenBank/DDBJ databases">
        <title>Subsurface microbial communities from deep shales in Ohio and West Virginia, USA.</title>
        <authorList>
            <person name="Wrighton K."/>
        </authorList>
    </citation>
    <scope>NUCLEOTIDE SEQUENCE [LARGE SCALE GENOMIC DNA]</scope>
    <source>
        <strain evidence="7 8">MA284_T2</strain>
    </source>
</reference>
<feature type="transmembrane region" description="Helical" evidence="6">
    <location>
        <begin position="165"/>
        <end position="187"/>
    </location>
</feature>
<dbReference type="CDD" id="cd06579">
    <property type="entry name" value="TM_PBP1_transp_AraH_like"/>
    <property type="match status" value="1"/>
</dbReference>
<proteinExistence type="predicted"/>
<gene>
    <name evidence="7" type="ORF">DFR79_11510</name>
</gene>
<dbReference type="EMBL" id="SNWX01000015">
    <property type="protein sequence ID" value="TDO86097.1"/>
    <property type="molecule type" value="Genomic_DNA"/>
</dbReference>
<name>A0A4R6LME6_9FIRM</name>
<keyword evidence="4 6" id="KW-1133">Transmembrane helix</keyword>
<organism evidence="7 8">
    <name type="scientific">Halanaerobium saccharolyticum</name>
    <dbReference type="NCBI Taxonomy" id="43595"/>
    <lineage>
        <taxon>Bacteria</taxon>
        <taxon>Bacillati</taxon>
        <taxon>Bacillota</taxon>
        <taxon>Clostridia</taxon>
        <taxon>Halanaerobiales</taxon>
        <taxon>Halanaerobiaceae</taxon>
        <taxon>Halanaerobium</taxon>
    </lineage>
</organism>
<evidence type="ECO:0000256" key="2">
    <source>
        <dbReference type="ARBA" id="ARBA00022475"/>
    </source>
</evidence>
<dbReference type="GO" id="GO:0005886">
    <property type="term" value="C:plasma membrane"/>
    <property type="evidence" value="ECO:0007669"/>
    <property type="project" value="UniProtKB-SubCell"/>
</dbReference>
<feature type="transmembrane region" description="Helical" evidence="6">
    <location>
        <begin position="98"/>
        <end position="121"/>
    </location>
</feature>
<feature type="transmembrane region" description="Helical" evidence="6">
    <location>
        <begin position="272"/>
        <end position="291"/>
    </location>
</feature>
<feature type="transmembrane region" description="Helical" evidence="6">
    <location>
        <begin position="128"/>
        <end position="153"/>
    </location>
</feature>
<dbReference type="AlphaFoldDB" id="A0A4R6LME6"/>
<evidence type="ECO:0000256" key="3">
    <source>
        <dbReference type="ARBA" id="ARBA00022692"/>
    </source>
</evidence>
<comment type="subcellular location">
    <subcellularLocation>
        <location evidence="1">Cell membrane</location>
        <topology evidence="1">Multi-pass membrane protein</topology>
    </subcellularLocation>
</comment>
<evidence type="ECO:0000256" key="6">
    <source>
        <dbReference type="SAM" id="Phobius"/>
    </source>
</evidence>
<feature type="transmembrane region" description="Helical" evidence="6">
    <location>
        <begin position="20"/>
        <end position="37"/>
    </location>
</feature>
<keyword evidence="3 6" id="KW-0812">Transmembrane</keyword>
<dbReference type="GO" id="GO:0022857">
    <property type="term" value="F:transmembrane transporter activity"/>
    <property type="evidence" value="ECO:0007669"/>
    <property type="project" value="InterPro"/>
</dbReference>
<evidence type="ECO:0000313" key="8">
    <source>
        <dbReference type="Proteomes" id="UP000295064"/>
    </source>
</evidence>
<dbReference type="InterPro" id="IPR001851">
    <property type="entry name" value="ABC_transp_permease"/>
</dbReference>
<keyword evidence="5 6" id="KW-0472">Membrane</keyword>
<evidence type="ECO:0000256" key="5">
    <source>
        <dbReference type="ARBA" id="ARBA00023136"/>
    </source>
</evidence>
<comment type="caution">
    <text evidence="7">The sequence shown here is derived from an EMBL/GenBank/DDBJ whole genome shotgun (WGS) entry which is preliminary data.</text>
</comment>
<protein>
    <submittedName>
        <fullName evidence="7">Monosaccharide ABC transporter membrane protein (CUT2 family)</fullName>
    </submittedName>
</protein>
<sequence length="324" mass="34564">MHQKLKERVIRMDLAKVRKYGIYIALIVLIIFFSLNSNAFLNPGNLINIARQSSMLGIAAVGMAFVLLLGGIDLSIGSQISLVNIIGAWLMAKAGMNPIFAILISLTVSTSIGFMNGWIIANIKMPPLIVTLASLTILEGLAFIISGGVPIFGFPESFSVIGQGYVGFVPVPVIIMIVIMAIGAFILNKTYFGRYFYAVGGNEEASELSGINVKRVKYLVYTLSGLFAGIAGIVMLSRTNSGQAIAGKGFELDVLTAVVLGGVSITGGYGKIYNVVAGVLIMGVLSNGMVLMNIDSYYQLVIKGLVLMFAVGFDSYQRFVVASD</sequence>
<keyword evidence="2" id="KW-1003">Cell membrane</keyword>
<evidence type="ECO:0000256" key="1">
    <source>
        <dbReference type="ARBA" id="ARBA00004651"/>
    </source>
</evidence>
<dbReference type="Pfam" id="PF02653">
    <property type="entry name" value="BPD_transp_2"/>
    <property type="match status" value="1"/>
</dbReference>